<accession>A0A4Q7NQH9</accession>
<dbReference type="EMBL" id="SGXD01000003">
    <property type="protein sequence ID" value="RZS86840.1"/>
    <property type="molecule type" value="Genomic_DNA"/>
</dbReference>
<dbReference type="Proteomes" id="UP000293638">
    <property type="component" value="Unassembled WGS sequence"/>
</dbReference>
<keyword evidence="1" id="KW-0472">Membrane</keyword>
<evidence type="ECO:0000256" key="1">
    <source>
        <dbReference type="SAM" id="Phobius"/>
    </source>
</evidence>
<keyword evidence="1" id="KW-1133">Transmembrane helix</keyword>
<comment type="caution">
    <text evidence="2">The sequence shown here is derived from an EMBL/GenBank/DDBJ whole genome shotgun (WGS) entry which is preliminary data.</text>
</comment>
<sequence>MQELLNPVLGVLLAVLVERLPSSRARALGWLIGSLVCGAAVTVLTGEYAVSPELVLVDVPLTALSAALARSAVLGLAGRRTWRVVLPYRRSWG</sequence>
<feature type="transmembrane region" description="Helical" evidence="1">
    <location>
        <begin position="55"/>
        <end position="77"/>
    </location>
</feature>
<dbReference type="AlphaFoldDB" id="A0A4Q7NQH9"/>
<dbReference type="RefSeq" id="WP_130493057.1">
    <property type="nucleotide sequence ID" value="NZ_SGXD01000003.1"/>
</dbReference>
<keyword evidence="1" id="KW-0812">Transmembrane</keyword>
<name>A0A4Q7NQH9_9ACTN</name>
<reference evidence="2 3" key="1">
    <citation type="submission" date="2019-02" db="EMBL/GenBank/DDBJ databases">
        <title>Genomic Encyclopedia of Type Strains, Phase IV (KMG-IV): sequencing the most valuable type-strain genomes for metagenomic binning, comparative biology and taxonomic classification.</title>
        <authorList>
            <person name="Goeker M."/>
        </authorList>
    </citation>
    <scope>NUCLEOTIDE SEQUENCE [LARGE SCALE GENOMIC DNA]</scope>
    <source>
        <strain evidence="2 3">DSM 45622</strain>
    </source>
</reference>
<proteinExistence type="predicted"/>
<protein>
    <submittedName>
        <fullName evidence="2">Uncharacterized protein</fullName>
    </submittedName>
</protein>
<organism evidence="2 3">
    <name type="scientific">Motilibacter rhizosphaerae</name>
    <dbReference type="NCBI Taxonomy" id="598652"/>
    <lineage>
        <taxon>Bacteria</taxon>
        <taxon>Bacillati</taxon>
        <taxon>Actinomycetota</taxon>
        <taxon>Actinomycetes</taxon>
        <taxon>Motilibacterales</taxon>
        <taxon>Motilibacteraceae</taxon>
        <taxon>Motilibacter</taxon>
    </lineage>
</organism>
<evidence type="ECO:0000313" key="3">
    <source>
        <dbReference type="Proteomes" id="UP000293638"/>
    </source>
</evidence>
<gene>
    <name evidence="2" type="ORF">EV189_2256</name>
</gene>
<keyword evidence="3" id="KW-1185">Reference proteome</keyword>
<evidence type="ECO:0000313" key="2">
    <source>
        <dbReference type="EMBL" id="RZS86840.1"/>
    </source>
</evidence>
<feature type="transmembrane region" description="Helical" evidence="1">
    <location>
        <begin position="28"/>
        <end position="49"/>
    </location>
</feature>